<dbReference type="PANTHER" id="PTHR10126">
    <property type="entry name" value="TATA-BOX BINDING PROTEIN"/>
    <property type="match status" value="1"/>
</dbReference>
<dbReference type="InterPro" id="IPR012295">
    <property type="entry name" value="TBP_dom_sf"/>
</dbReference>
<evidence type="ECO:0000256" key="5">
    <source>
        <dbReference type="ARBA" id="ARBA00023163"/>
    </source>
</evidence>
<evidence type="ECO:0000313" key="9">
    <source>
        <dbReference type="Proteomes" id="UP000016924"/>
    </source>
</evidence>
<dbReference type="Proteomes" id="UP000016924">
    <property type="component" value="Unassembled WGS sequence"/>
</dbReference>
<dbReference type="RefSeq" id="XP_007782925.1">
    <property type="nucleotide sequence ID" value="XM_007784735.1"/>
</dbReference>
<dbReference type="EMBL" id="JH767588">
    <property type="protein sequence ID" value="EON67608.1"/>
    <property type="molecule type" value="Genomic_DNA"/>
</dbReference>
<dbReference type="PROSITE" id="PS00351">
    <property type="entry name" value="TFIID"/>
    <property type="match status" value="1"/>
</dbReference>
<dbReference type="FunFam" id="3.30.310.10:FF:000005">
    <property type="entry name" value="TATA box-binding protein-like 1"/>
    <property type="match status" value="1"/>
</dbReference>
<dbReference type="HAMAP" id="MF_00408">
    <property type="entry name" value="TATA_bind_prot_arch"/>
    <property type="match status" value="1"/>
</dbReference>
<dbReference type="OrthoDB" id="2127950at2759"/>
<dbReference type="InterPro" id="IPR000814">
    <property type="entry name" value="TBP"/>
</dbReference>
<keyword evidence="5" id="KW-0804">Transcription</keyword>
<gene>
    <name evidence="8" type="ORF">W97_06976</name>
</gene>
<dbReference type="HOGENOM" id="CLU_060161_4_0_1"/>
<keyword evidence="9" id="KW-1185">Reference proteome</keyword>
<name>R7Z0M1_CONA1</name>
<dbReference type="GO" id="GO:0006352">
    <property type="term" value="P:DNA-templated transcription initiation"/>
    <property type="evidence" value="ECO:0007669"/>
    <property type="project" value="InterPro"/>
</dbReference>
<dbReference type="PRINTS" id="PR00686">
    <property type="entry name" value="TIFACTORIID"/>
</dbReference>
<reference evidence="9" key="1">
    <citation type="submission" date="2012-06" db="EMBL/GenBank/DDBJ databases">
        <title>The genome sequence of Coniosporium apollinis CBS 100218.</title>
        <authorList>
            <consortium name="The Broad Institute Genome Sequencing Platform"/>
            <person name="Cuomo C."/>
            <person name="Gorbushina A."/>
            <person name="Noack S."/>
            <person name="Walker B."/>
            <person name="Young S.K."/>
            <person name="Zeng Q."/>
            <person name="Gargeya S."/>
            <person name="Fitzgerald M."/>
            <person name="Haas B."/>
            <person name="Abouelleil A."/>
            <person name="Alvarado L."/>
            <person name="Arachchi H.M."/>
            <person name="Berlin A.M."/>
            <person name="Chapman S.B."/>
            <person name="Goldberg J."/>
            <person name="Griggs A."/>
            <person name="Gujja S."/>
            <person name="Hansen M."/>
            <person name="Howarth C."/>
            <person name="Imamovic A."/>
            <person name="Larimer J."/>
            <person name="McCowan C."/>
            <person name="Montmayeur A."/>
            <person name="Murphy C."/>
            <person name="Neiman D."/>
            <person name="Pearson M."/>
            <person name="Priest M."/>
            <person name="Roberts A."/>
            <person name="Saif S."/>
            <person name="Shea T."/>
            <person name="Sisk P."/>
            <person name="Sykes S."/>
            <person name="Wortman J."/>
            <person name="Nusbaum C."/>
            <person name="Birren B."/>
        </authorList>
    </citation>
    <scope>NUCLEOTIDE SEQUENCE [LARGE SCALE GENOMIC DNA]</scope>
    <source>
        <strain evidence="9">CBS 100218</strain>
    </source>
</reference>
<keyword evidence="6" id="KW-0539">Nucleus</keyword>
<dbReference type="GO" id="GO:0005634">
    <property type="term" value="C:nucleus"/>
    <property type="evidence" value="ECO:0007669"/>
    <property type="project" value="UniProtKB-SubCell"/>
</dbReference>
<dbReference type="SUPFAM" id="SSF55945">
    <property type="entry name" value="TATA-box binding protein-like"/>
    <property type="match status" value="2"/>
</dbReference>
<evidence type="ECO:0000256" key="3">
    <source>
        <dbReference type="ARBA" id="ARBA00023015"/>
    </source>
</evidence>
<dbReference type="InterPro" id="IPR030491">
    <property type="entry name" value="TBP_CS"/>
</dbReference>
<comment type="similarity">
    <text evidence="2">Belongs to the TBP family.</text>
</comment>
<dbReference type="STRING" id="1168221.R7Z0M1"/>
<feature type="compositionally biased region" description="Polar residues" evidence="7">
    <location>
        <begin position="21"/>
        <end position="30"/>
    </location>
</feature>
<keyword evidence="4" id="KW-0238">DNA-binding</keyword>
<dbReference type="AlphaFoldDB" id="R7Z0M1"/>
<sequence length="237" mass="26669">MLDETHLVSTNLSASDVPEAQPSQAPPSTITPQLQNVVATANLEIRIDLNIVARQARNADYKPKRFTAVVLRIREPKATALIFASGKMVITGARSELDARLAGRKFARIVAKCGYHPKFLDFKVQNIVGSADVGHCIRLEGVERHIRLEDVDKPVNQRRGAAYDPDIFPGLVLRWMDPRVVFLVFVSGRVVITGAKTREQLYEGFRKVLPYLKYYVIEGLAQPVRKKKKKKKQHSQD</sequence>
<dbReference type="Gene3D" id="3.30.310.10">
    <property type="entry name" value="TATA-Binding Protein"/>
    <property type="match status" value="2"/>
</dbReference>
<dbReference type="CDD" id="cd04516">
    <property type="entry name" value="TBP_eukaryotes"/>
    <property type="match status" value="1"/>
</dbReference>
<evidence type="ECO:0008006" key="10">
    <source>
        <dbReference type="Google" id="ProtNLM"/>
    </source>
</evidence>
<comment type="subcellular location">
    <subcellularLocation>
        <location evidence="1">Nucleus</location>
    </subcellularLocation>
</comment>
<evidence type="ECO:0000313" key="8">
    <source>
        <dbReference type="EMBL" id="EON67608.1"/>
    </source>
</evidence>
<feature type="region of interest" description="Disordered" evidence="7">
    <location>
        <begin position="1"/>
        <end position="30"/>
    </location>
</feature>
<dbReference type="Pfam" id="PF00352">
    <property type="entry name" value="TBP"/>
    <property type="match status" value="2"/>
</dbReference>
<organism evidence="8 9">
    <name type="scientific">Coniosporium apollinis (strain CBS 100218)</name>
    <name type="common">Rock-inhabiting black yeast</name>
    <dbReference type="NCBI Taxonomy" id="1168221"/>
    <lineage>
        <taxon>Eukaryota</taxon>
        <taxon>Fungi</taxon>
        <taxon>Dikarya</taxon>
        <taxon>Ascomycota</taxon>
        <taxon>Pezizomycotina</taxon>
        <taxon>Dothideomycetes</taxon>
        <taxon>Dothideomycetes incertae sedis</taxon>
        <taxon>Coniosporium</taxon>
    </lineage>
</organism>
<dbReference type="GeneID" id="19904287"/>
<evidence type="ECO:0000256" key="1">
    <source>
        <dbReference type="ARBA" id="ARBA00004123"/>
    </source>
</evidence>
<accession>R7Z0M1</accession>
<evidence type="ECO:0000256" key="4">
    <source>
        <dbReference type="ARBA" id="ARBA00023125"/>
    </source>
</evidence>
<dbReference type="eggNOG" id="KOG3302">
    <property type="taxonomic scope" value="Eukaryota"/>
</dbReference>
<evidence type="ECO:0000256" key="7">
    <source>
        <dbReference type="SAM" id="MobiDB-lite"/>
    </source>
</evidence>
<dbReference type="InterPro" id="IPR033710">
    <property type="entry name" value="TBP_eukaryotic"/>
</dbReference>
<dbReference type="GO" id="GO:0003677">
    <property type="term" value="F:DNA binding"/>
    <property type="evidence" value="ECO:0007669"/>
    <property type="project" value="UniProtKB-KW"/>
</dbReference>
<protein>
    <recommendedName>
        <fullName evidence="10">TATA-box-binding protein</fullName>
    </recommendedName>
</protein>
<proteinExistence type="inferred from homology"/>
<keyword evidence="3" id="KW-0805">Transcription regulation</keyword>
<evidence type="ECO:0000256" key="2">
    <source>
        <dbReference type="ARBA" id="ARBA00005560"/>
    </source>
</evidence>
<evidence type="ECO:0000256" key="6">
    <source>
        <dbReference type="ARBA" id="ARBA00023242"/>
    </source>
</evidence>